<dbReference type="InterPro" id="IPR036396">
    <property type="entry name" value="Cyt_P450_sf"/>
</dbReference>
<organism evidence="3 4">
    <name type="scientific">Streptomyces caatingaensis</name>
    <dbReference type="NCBI Taxonomy" id="1678637"/>
    <lineage>
        <taxon>Bacteria</taxon>
        <taxon>Bacillati</taxon>
        <taxon>Actinomycetota</taxon>
        <taxon>Actinomycetes</taxon>
        <taxon>Kitasatosporales</taxon>
        <taxon>Streptomycetaceae</taxon>
        <taxon>Streptomyces</taxon>
    </lineage>
</organism>
<dbReference type="SUPFAM" id="SSF48264">
    <property type="entry name" value="Cytochrome P450"/>
    <property type="match status" value="1"/>
</dbReference>
<dbReference type="OrthoDB" id="5241086at2"/>
<dbReference type="InterPro" id="IPR002397">
    <property type="entry name" value="Cyt_P450_B"/>
</dbReference>
<dbReference type="GO" id="GO:0005506">
    <property type="term" value="F:iron ion binding"/>
    <property type="evidence" value="ECO:0007669"/>
    <property type="project" value="InterPro"/>
</dbReference>
<keyword evidence="2" id="KW-0503">Monooxygenase</keyword>
<keyword evidence="2" id="KW-0408">Iron</keyword>
<dbReference type="GO" id="GO:0016705">
    <property type="term" value="F:oxidoreductase activity, acting on paired donors, with incorporation or reduction of molecular oxygen"/>
    <property type="evidence" value="ECO:0007669"/>
    <property type="project" value="InterPro"/>
</dbReference>
<protein>
    <submittedName>
        <fullName evidence="3">Cytochrome P450</fullName>
    </submittedName>
</protein>
<keyword evidence="2" id="KW-0560">Oxidoreductase</keyword>
<dbReference type="GO" id="GO:0004497">
    <property type="term" value="F:monooxygenase activity"/>
    <property type="evidence" value="ECO:0007669"/>
    <property type="project" value="UniProtKB-KW"/>
</dbReference>
<accession>A0A0K9XLX5</accession>
<dbReference type="GO" id="GO:0020037">
    <property type="term" value="F:heme binding"/>
    <property type="evidence" value="ECO:0007669"/>
    <property type="project" value="InterPro"/>
</dbReference>
<evidence type="ECO:0000313" key="4">
    <source>
        <dbReference type="Proteomes" id="UP000037288"/>
    </source>
</evidence>
<keyword evidence="2" id="KW-0349">Heme</keyword>
<gene>
    <name evidence="3" type="ORF">AC230_04045</name>
</gene>
<dbReference type="PANTHER" id="PTHR46696">
    <property type="entry name" value="P450, PUTATIVE (EUROFUNG)-RELATED"/>
    <property type="match status" value="1"/>
</dbReference>
<comment type="caution">
    <text evidence="3">The sequence shown here is derived from an EMBL/GenBank/DDBJ whole genome shotgun (WGS) entry which is preliminary data.</text>
</comment>
<evidence type="ECO:0000256" key="2">
    <source>
        <dbReference type="RuleBase" id="RU000461"/>
    </source>
</evidence>
<evidence type="ECO:0000256" key="1">
    <source>
        <dbReference type="ARBA" id="ARBA00010617"/>
    </source>
</evidence>
<dbReference type="AlphaFoldDB" id="A0A0K9XLX5"/>
<dbReference type="PANTHER" id="PTHR46696:SF1">
    <property type="entry name" value="CYTOCHROME P450 YJIB-RELATED"/>
    <property type="match status" value="1"/>
</dbReference>
<name>A0A0K9XLX5_9ACTN</name>
<evidence type="ECO:0000313" key="3">
    <source>
        <dbReference type="EMBL" id="KNB54238.1"/>
    </source>
</evidence>
<dbReference type="PRINTS" id="PR00359">
    <property type="entry name" value="BP450"/>
</dbReference>
<dbReference type="PATRIC" id="fig|1678637.3.peg.886"/>
<dbReference type="PROSITE" id="PS00086">
    <property type="entry name" value="CYTOCHROME_P450"/>
    <property type="match status" value="1"/>
</dbReference>
<keyword evidence="2" id="KW-0479">Metal-binding</keyword>
<dbReference type="Gene3D" id="1.10.630.10">
    <property type="entry name" value="Cytochrome P450"/>
    <property type="match status" value="1"/>
</dbReference>
<dbReference type="InterPro" id="IPR001128">
    <property type="entry name" value="Cyt_P450"/>
</dbReference>
<dbReference type="Pfam" id="PF00067">
    <property type="entry name" value="p450"/>
    <property type="match status" value="1"/>
</dbReference>
<dbReference type="EMBL" id="LFXA01000002">
    <property type="protein sequence ID" value="KNB54238.1"/>
    <property type="molecule type" value="Genomic_DNA"/>
</dbReference>
<dbReference type="PRINTS" id="PR00385">
    <property type="entry name" value="P450"/>
</dbReference>
<proteinExistence type="inferred from homology"/>
<dbReference type="InterPro" id="IPR017972">
    <property type="entry name" value="Cyt_P450_CS"/>
</dbReference>
<dbReference type="CDD" id="cd11033">
    <property type="entry name" value="CYP142-like"/>
    <property type="match status" value="1"/>
</dbReference>
<keyword evidence="4" id="KW-1185">Reference proteome</keyword>
<comment type="similarity">
    <text evidence="1 2">Belongs to the cytochrome P450 family.</text>
</comment>
<dbReference type="STRING" id="1678637.AC230_04045"/>
<dbReference type="Proteomes" id="UP000037288">
    <property type="component" value="Unassembled WGS sequence"/>
</dbReference>
<reference evidence="4" key="1">
    <citation type="submission" date="2015-07" db="EMBL/GenBank/DDBJ databases">
        <title>Draft genome sequence of Streptomyces sp. CMAA 1322, a bacterium isolated from Caatinga biome, from dry forest semiarid of Brazil.</title>
        <authorList>
            <person name="Santos S.N."/>
            <person name="Gacesa R."/>
            <person name="Taketani R.G."/>
            <person name="Long P.F."/>
            <person name="Melo I.S."/>
        </authorList>
    </citation>
    <scope>NUCLEOTIDE SEQUENCE [LARGE SCALE GENOMIC DNA]</scope>
    <source>
        <strain evidence="4">CMAA 1322</strain>
    </source>
</reference>
<sequence length="424" mass="46942">MFDPAAHARGVPHDLYRELRERAPVCRVPEPPVGDWPAGPGYWAVFRHADVKHVLRTPDVFSSHLGATQLRDPDSPEDLEFVRAMMLNQDPPAHARLRRIVAAAFTPRAVRELEDVIEARARSLVAAVAPRGRADFVPLAADLPVRTLAHLLGVPEEDRGLLADWADRVIGYQDPRRAHADAVDPAALSPLGRAAHVLRPGPLARPDGAPLNPRSRAALPDMFAYAHGLAERPREGSVMARMRRAGLTGDEFETMFFLFAVAGNETLRNAVPGALLTLLDHPDQLALLRGHRGLMAPAVEEALRYWPPVLHFRRTATRDTELAGVRVRRGEKVVVHHASANRDERVFPDPDRFDITRRPNDHVSFGFGPHFCLGAHLARVQLRALLRAALDLLPGLERAGEAVRLTSNFQNGLVHLPVRWRTGT</sequence>